<keyword evidence="1" id="KW-1133">Transmembrane helix</keyword>
<keyword evidence="1" id="KW-0812">Transmembrane</keyword>
<evidence type="ECO:0000256" key="1">
    <source>
        <dbReference type="SAM" id="Phobius"/>
    </source>
</evidence>
<evidence type="ECO:0000313" key="2">
    <source>
        <dbReference type="EMBL" id="QEC71082.1"/>
    </source>
</evidence>
<dbReference type="AlphaFoldDB" id="A0A5B8VJF0"/>
<reference evidence="2 3" key="1">
    <citation type="journal article" date="2017" name="Int. J. Syst. Evol. Microbiol.">
        <title>Arachidicoccus ginsenosidivorans sp. nov., with ginsenoside-converting activity isolated from ginseng cultivating soil.</title>
        <authorList>
            <person name="Siddiqi M.Z."/>
            <person name="Aslam Z."/>
            <person name="Im W.T."/>
        </authorList>
    </citation>
    <scope>NUCLEOTIDE SEQUENCE [LARGE SCALE GENOMIC DNA]</scope>
    <source>
        <strain evidence="2 3">Gsoil 809</strain>
    </source>
</reference>
<dbReference type="Pfam" id="PF11297">
    <property type="entry name" value="DUF3098"/>
    <property type="match status" value="1"/>
</dbReference>
<dbReference type="Proteomes" id="UP000321291">
    <property type="component" value="Chromosome"/>
</dbReference>
<name>A0A5B8VJF0_9BACT</name>
<feature type="transmembrane region" description="Helical" evidence="1">
    <location>
        <begin position="23"/>
        <end position="42"/>
    </location>
</feature>
<accession>A0A5B8VJF0</accession>
<evidence type="ECO:0000313" key="3">
    <source>
        <dbReference type="Proteomes" id="UP000321291"/>
    </source>
</evidence>
<keyword evidence="3" id="KW-1185">Reference proteome</keyword>
<feature type="transmembrane region" description="Helical" evidence="1">
    <location>
        <begin position="62"/>
        <end position="81"/>
    </location>
</feature>
<organism evidence="2 3">
    <name type="scientific">Arachidicoccus ginsenosidivorans</name>
    <dbReference type="NCBI Taxonomy" id="496057"/>
    <lineage>
        <taxon>Bacteria</taxon>
        <taxon>Pseudomonadati</taxon>
        <taxon>Bacteroidota</taxon>
        <taxon>Chitinophagia</taxon>
        <taxon>Chitinophagales</taxon>
        <taxon>Chitinophagaceae</taxon>
        <taxon>Arachidicoccus</taxon>
    </lineage>
</organism>
<protein>
    <submittedName>
        <fullName evidence="2">DUF3098 domain-containing protein</fullName>
    </submittedName>
</protein>
<dbReference type="KEGG" id="agi:FSB73_04685"/>
<dbReference type="RefSeq" id="WP_146780340.1">
    <property type="nucleotide sequence ID" value="NZ_CP042434.1"/>
</dbReference>
<dbReference type="OrthoDB" id="963379at2"/>
<sequence length="89" mass="9738">MSDNKNLQEPQKSGGLNFTRDNYMWMIIGAVVIAAGMMLMSGGASTNASIFDKTEVYSFRRITLAPIVILLGFGIEVFAILKKPKSGHK</sequence>
<keyword evidence="1" id="KW-0472">Membrane</keyword>
<dbReference type="InterPro" id="IPR021448">
    <property type="entry name" value="DUF3098"/>
</dbReference>
<proteinExistence type="predicted"/>
<dbReference type="EMBL" id="CP042434">
    <property type="protein sequence ID" value="QEC71082.1"/>
    <property type="molecule type" value="Genomic_DNA"/>
</dbReference>
<gene>
    <name evidence="2" type="ORF">FSB73_04685</name>
</gene>